<proteinExistence type="predicted"/>
<organism evidence="1 2">
    <name type="scientific">Vibrio barjaei</name>
    <dbReference type="NCBI Taxonomy" id="1676683"/>
    <lineage>
        <taxon>Bacteria</taxon>
        <taxon>Pseudomonadati</taxon>
        <taxon>Pseudomonadota</taxon>
        <taxon>Gammaproteobacteria</taxon>
        <taxon>Vibrionales</taxon>
        <taxon>Vibrionaceae</taxon>
        <taxon>Vibrio</taxon>
    </lineage>
</organism>
<dbReference type="RefSeq" id="WP_063606156.1">
    <property type="nucleotide sequence ID" value="NZ_JAPQMW010000074.1"/>
</dbReference>
<accession>A0ABW7ILH8</accession>
<keyword evidence="2" id="KW-1185">Reference proteome</keyword>
<protein>
    <submittedName>
        <fullName evidence="1">Uncharacterized protein</fullName>
    </submittedName>
</protein>
<sequence length="84" mass="9505">MTQNINSITFDMVDTAITRVEHANHINLEALKNTLSVNPDQAVEMFNSLICIDSIDDKFKQIMNSYPQLLDNAQHLLETSILLS</sequence>
<evidence type="ECO:0000313" key="2">
    <source>
        <dbReference type="Proteomes" id="UP001607125"/>
    </source>
</evidence>
<comment type="caution">
    <text evidence="1">The sequence shown here is derived from an EMBL/GenBank/DDBJ whole genome shotgun (WGS) entry which is preliminary data.</text>
</comment>
<dbReference type="Proteomes" id="UP001607125">
    <property type="component" value="Unassembled WGS sequence"/>
</dbReference>
<evidence type="ECO:0000313" key="1">
    <source>
        <dbReference type="EMBL" id="MFH0262475.1"/>
    </source>
</evidence>
<gene>
    <name evidence="1" type="ORF">ACGRH2_18995</name>
</gene>
<dbReference type="EMBL" id="JBIHSF010000009">
    <property type="protein sequence ID" value="MFH0262475.1"/>
    <property type="molecule type" value="Genomic_DNA"/>
</dbReference>
<reference evidence="1 2" key="1">
    <citation type="submission" date="2024-10" db="EMBL/GenBank/DDBJ databases">
        <authorList>
            <person name="Yibar A."/>
            <person name="Saticioglu I.B."/>
            <person name="Duman M."/>
            <person name="Ajmi N."/>
            <person name="Gurler F."/>
            <person name="Ay H."/>
            <person name="Onuk E."/>
            <person name="Guler S."/>
            <person name="Romalde J.L."/>
        </authorList>
    </citation>
    <scope>NUCLEOTIDE SEQUENCE [LARGE SCALE GENOMIC DNA]</scope>
    <source>
        <strain evidence="1 2">1-TCBS-B</strain>
    </source>
</reference>
<name>A0ABW7ILH8_9VIBR</name>